<comment type="similarity">
    <text evidence="1">Belongs to the short-chain fatty acyl-CoA assimilation regulator (ScfR) family.</text>
</comment>
<dbReference type="EMBL" id="WSUT01000005">
    <property type="protein sequence ID" value="MWC42586.1"/>
    <property type="molecule type" value="Genomic_DNA"/>
</dbReference>
<dbReference type="InterPro" id="IPR052345">
    <property type="entry name" value="Rad_response_metalloprotease"/>
</dbReference>
<evidence type="ECO:0000313" key="5">
    <source>
        <dbReference type="Proteomes" id="UP000323502"/>
    </source>
</evidence>
<dbReference type="InterPro" id="IPR010359">
    <property type="entry name" value="IrrE_HExxH"/>
</dbReference>
<dbReference type="Pfam" id="PF01381">
    <property type="entry name" value="HTH_3"/>
    <property type="match status" value="1"/>
</dbReference>
<dbReference type="EMBL" id="FNBI01000001">
    <property type="protein sequence ID" value="SDE80140.1"/>
    <property type="molecule type" value="Genomic_DNA"/>
</dbReference>
<evidence type="ECO:0000313" key="3">
    <source>
        <dbReference type="EMBL" id="MWC42586.1"/>
    </source>
</evidence>
<dbReference type="PANTHER" id="PTHR43236:SF1">
    <property type="entry name" value="BLL7220 PROTEIN"/>
    <property type="match status" value="1"/>
</dbReference>
<dbReference type="AlphaFoldDB" id="A0A1G7FW63"/>
<reference evidence="3 6" key="2">
    <citation type="submission" date="2019-12" db="EMBL/GenBank/DDBJ databases">
        <authorList>
            <person name="Zheng J."/>
        </authorList>
    </citation>
    <scope>NUCLEOTIDE SEQUENCE [LARGE SCALE GENOMIC DNA]</scope>
    <source>
        <strain evidence="3 6">DSM 27347</strain>
    </source>
</reference>
<evidence type="ECO:0000256" key="1">
    <source>
        <dbReference type="ARBA" id="ARBA00007227"/>
    </source>
</evidence>
<dbReference type="SMART" id="SM00530">
    <property type="entry name" value="HTH_XRE"/>
    <property type="match status" value="1"/>
</dbReference>
<dbReference type="Proteomes" id="UP000323502">
    <property type="component" value="Unassembled WGS sequence"/>
</dbReference>
<dbReference type="GO" id="GO:0003677">
    <property type="term" value="F:DNA binding"/>
    <property type="evidence" value="ECO:0007669"/>
    <property type="project" value="InterPro"/>
</dbReference>
<reference evidence="4 5" key="1">
    <citation type="submission" date="2016-10" db="EMBL/GenBank/DDBJ databases">
        <authorList>
            <person name="Varghese N."/>
            <person name="Submissions S."/>
        </authorList>
    </citation>
    <scope>NUCLEOTIDE SEQUENCE [LARGE SCALE GENOMIC DNA]</scope>
    <source>
        <strain evidence="4 5">S7-754</strain>
    </source>
</reference>
<gene>
    <name evidence="3" type="ORF">GQR91_02795</name>
    <name evidence="4" type="ORF">SAMN05216557_101581</name>
</gene>
<protein>
    <submittedName>
        <fullName evidence="3">ImmA/IrrE family metallo-endopeptidase</fullName>
    </submittedName>
    <submittedName>
        <fullName evidence="4">Zn-dependent peptidase ImmA, M78 family</fullName>
    </submittedName>
</protein>
<dbReference type="PROSITE" id="PS50943">
    <property type="entry name" value="HTH_CROC1"/>
    <property type="match status" value="1"/>
</dbReference>
<evidence type="ECO:0000259" key="2">
    <source>
        <dbReference type="PROSITE" id="PS50943"/>
    </source>
</evidence>
<dbReference type="CDD" id="cd00093">
    <property type="entry name" value="HTH_XRE"/>
    <property type="match status" value="1"/>
</dbReference>
<dbReference type="SUPFAM" id="SSF47413">
    <property type="entry name" value="lambda repressor-like DNA-binding domains"/>
    <property type="match status" value="1"/>
</dbReference>
<evidence type="ECO:0000313" key="6">
    <source>
        <dbReference type="Proteomes" id="UP000436801"/>
    </source>
</evidence>
<organism evidence="4 5">
    <name type="scientific">Sphingomonas carotinifaciens</name>
    <dbReference type="NCBI Taxonomy" id="1166323"/>
    <lineage>
        <taxon>Bacteria</taxon>
        <taxon>Pseudomonadati</taxon>
        <taxon>Pseudomonadota</taxon>
        <taxon>Alphaproteobacteria</taxon>
        <taxon>Sphingomonadales</taxon>
        <taxon>Sphingomonadaceae</taxon>
        <taxon>Sphingomonas</taxon>
    </lineage>
</organism>
<dbReference type="PANTHER" id="PTHR43236">
    <property type="entry name" value="ANTITOXIN HIGA1"/>
    <property type="match status" value="1"/>
</dbReference>
<sequence>MSNDRGAPASAGAKPIPERIREAREARGFTGEAFADAIGVSRQAVAQFETGQASPSGETMSRIIGETGQPISFFTSLPSRAGEPRSPFFRSLKRMEQHHRRRIVRRMQWAGDIGTLLERFIALPDVNFPGFEFDAEHGDEDDIECAAERLRDHWGLGRGPIRNLGATIEANGILLVREPVCCQDMDAVSCWIGGRPIVLMSEEVVGGPRDLFNLAHELGHLVLHPDIEVTSSNLDMIEKQANRFASAFLLPRETFSREVLGSSIAYFKALKARWGVSIASMAYRSRDLGILSENQFSYLFRQMNSLRIRKVEPLDDAFPVNRPTMLAEGLRMLVEHGVYTRAQIEAALGLNLRDVEGLAGLTEGYLDQRVVPIRLKGNFTPDVRVDDA</sequence>
<dbReference type="Gene3D" id="1.10.260.40">
    <property type="entry name" value="lambda repressor-like DNA-binding domains"/>
    <property type="match status" value="1"/>
</dbReference>
<keyword evidence="5" id="KW-1185">Reference proteome</keyword>
<dbReference type="InterPro" id="IPR010982">
    <property type="entry name" value="Lambda_DNA-bd_dom_sf"/>
</dbReference>
<dbReference type="OrthoDB" id="9794834at2"/>
<proteinExistence type="inferred from homology"/>
<name>A0A1G7FW63_9SPHN</name>
<dbReference type="Proteomes" id="UP000436801">
    <property type="component" value="Unassembled WGS sequence"/>
</dbReference>
<evidence type="ECO:0000313" key="4">
    <source>
        <dbReference type="EMBL" id="SDE80140.1"/>
    </source>
</evidence>
<dbReference type="Pfam" id="PF06114">
    <property type="entry name" value="Peptidase_M78"/>
    <property type="match status" value="1"/>
</dbReference>
<dbReference type="InterPro" id="IPR001387">
    <property type="entry name" value="Cro/C1-type_HTH"/>
</dbReference>
<accession>A0A1G7FW63</accession>
<dbReference type="RefSeq" id="WP_149681074.1">
    <property type="nucleotide sequence ID" value="NZ_FNBI01000001.1"/>
</dbReference>
<feature type="domain" description="HTH cro/C1-type" evidence="2">
    <location>
        <begin position="20"/>
        <end position="74"/>
    </location>
</feature>
<dbReference type="Gene3D" id="1.10.10.2910">
    <property type="match status" value="1"/>
</dbReference>